<name>A0ABN9TAJ3_9DINO</name>
<evidence type="ECO:0000313" key="2">
    <source>
        <dbReference type="EMBL" id="CAK0842342.1"/>
    </source>
</evidence>
<evidence type="ECO:0000256" key="1">
    <source>
        <dbReference type="SAM" id="MobiDB-lite"/>
    </source>
</evidence>
<gene>
    <name evidence="2" type="ORF">PCOR1329_LOCUS37242</name>
</gene>
<keyword evidence="3" id="KW-1185">Reference proteome</keyword>
<proteinExistence type="predicted"/>
<sequence length="1147" mass="127931">MAGLGTVGFVLSSGHRESGGNIATAMDRVDLSTCLGFKAGSGNGDLSLPVCSGTTLRTSNEVRLLVPGHKQRFITVMPAASLTDYYLDQGRIRKVRAPLEEERVPAREVFKIGRIGTMTHFLNLGLPWDESAGDYANIHAELGVCNLQRRRMLEAFMTQIPPTEWRFRRVAELEHMVLPECPEIAAAGNTEDGENNGAQKIAPTHWNWRHVKAHSIVACVVRCFYAMVAVPHDCTILEWTLGQLLGDEPGPRLGQVLRDLLSLAMGAGEMFEIAQRQLEGATSNSTSGLPVKILRLFSELLKIFVLPGDPKRSMPLSTSTKSPRDPCLTGKLLDQQTMAYLFAVSGYLVETFQQPLLDRLTTAAHKPLTRYELDLLHQIAVTVAKMAQVFGSNEMRQHHKTPHRQQRDVEGTRARASEHVLQEIAKDMVDGEFIEILEFEDRDGDVNEVYIHEGKLTIANRTWQAVGLQGEFIVTSVRVKPLNESSCLVYDQFDNFMTMPSKYLRTLKYFCERTDVPHNIEVDSYAVLAARVAEEDERDDDGPAGVTQASASLQDKSCSGSLPAPVRAQLFELTFPSVLVSGLLMALEAAGRLEATIHAEGLVRGAPLQRMPALRQNDRLREEVGHEQRPVSPVLKDEGQRQQVQKAEAHYKEMRLHSAVVDRTIHALVGIIRLNEEVGEHSRANYGFDVCEALSTSLSEGAGRGVPLLRVQQLTAERGTARLHCQLQKFLDHGGLDGAGGVSCFRRAECCSLPGERVVLVAHAWCTVACEQRSTGPPSLSRRLVALTSRARILELVAPDSIISWEQLEVLAVKDSRCLKRVTVMPKGLQFLGLWWEGAEPERQHEVWIFESSRKQKAFREVLRYRDLGRPQAHRYCSRCRPARQGAQGGACEVGASRIPPVLGVPEEHVSAKVMYAVQEACSIARTEACIMNIAFVWPEDRKRLTEFLVHRKEEQRHQAARLDVLVLTTDTLCRMELQGFLQAYVYAQCGDQSEASGHRDWRTPSNLTEDSDSCDEATPDLRRLERVEGVRKCGSLCSYFPFLLKRLRGVWFLGDEPTVRFGWETYSSHREFEVAFLGETDRQSFRSLLALALAKLPRAGPCEAALDQDSACARKLGVVPHWLVEPAFSTTLSGATEELLSRRRDD</sequence>
<comment type="caution">
    <text evidence="2">The sequence shown here is derived from an EMBL/GenBank/DDBJ whole genome shotgun (WGS) entry which is preliminary data.</text>
</comment>
<accession>A0ABN9TAJ3</accession>
<dbReference type="Proteomes" id="UP001189429">
    <property type="component" value="Unassembled WGS sequence"/>
</dbReference>
<reference evidence="2" key="1">
    <citation type="submission" date="2023-10" db="EMBL/GenBank/DDBJ databases">
        <authorList>
            <person name="Chen Y."/>
            <person name="Shah S."/>
            <person name="Dougan E. K."/>
            <person name="Thang M."/>
            <person name="Chan C."/>
        </authorList>
    </citation>
    <scope>NUCLEOTIDE SEQUENCE [LARGE SCALE GENOMIC DNA]</scope>
</reference>
<dbReference type="EMBL" id="CAUYUJ010014516">
    <property type="protein sequence ID" value="CAK0842342.1"/>
    <property type="molecule type" value="Genomic_DNA"/>
</dbReference>
<protein>
    <submittedName>
        <fullName evidence="2">Uncharacterized protein</fullName>
    </submittedName>
</protein>
<feature type="region of interest" description="Disordered" evidence="1">
    <location>
        <begin position="995"/>
        <end position="1016"/>
    </location>
</feature>
<evidence type="ECO:0000313" key="3">
    <source>
        <dbReference type="Proteomes" id="UP001189429"/>
    </source>
</evidence>
<organism evidence="2 3">
    <name type="scientific">Prorocentrum cordatum</name>
    <dbReference type="NCBI Taxonomy" id="2364126"/>
    <lineage>
        <taxon>Eukaryota</taxon>
        <taxon>Sar</taxon>
        <taxon>Alveolata</taxon>
        <taxon>Dinophyceae</taxon>
        <taxon>Prorocentrales</taxon>
        <taxon>Prorocentraceae</taxon>
        <taxon>Prorocentrum</taxon>
    </lineage>
</organism>